<dbReference type="InterPro" id="IPR013083">
    <property type="entry name" value="Znf_RING/FYVE/PHD"/>
</dbReference>
<dbReference type="Pfam" id="PF01363">
    <property type="entry name" value="FYVE"/>
    <property type="match status" value="2"/>
</dbReference>
<dbReference type="PROSITE" id="PS50178">
    <property type="entry name" value="ZF_FYVE"/>
    <property type="match status" value="2"/>
</dbReference>
<evidence type="ECO:0000313" key="7">
    <source>
        <dbReference type="EMBL" id="OQS04929.1"/>
    </source>
</evidence>
<accession>A0A1W0A403</accession>
<keyword evidence="3" id="KW-0862">Zinc</keyword>
<gene>
    <name evidence="7" type="ORF">THRCLA_02879</name>
</gene>
<dbReference type="Gene3D" id="3.30.40.10">
    <property type="entry name" value="Zinc/RING finger domain, C3HC4 (zinc finger)"/>
    <property type="match status" value="2"/>
</dbReference>
<feature type="domain" description="FYVE-type" evidence="6">
    <location>
        <begin position="20"/>
        <end position="77"/>
    </location>
</feature>
<comment type="caution">
    <text evidence="7">The sequence shown here is derived from an EMBL/GenBank/DDBJ whole genome shotgun (WGS) entry which is preliminary data.</text>
</comment>
<feature type="region of interest" description="Disordered" evidence="5">
    <location>
        <begin position="414"/>
        <end position="442"/>
    </location>
</feature>
<organism evidence="7 8">
    <name type="scientific">Thraustotheca clavata</name>
    <dbReference type="NCBI Taxonomy" id="74557"/>
    <lineage>
        <taxon>Eukaryota</taxon>
        <taxon>Sar</taxon>
        <taxon>Stramenopiles</taxon>
        <taxon>Oomycota</taxon>
        <taxon>Saprolegniomycetes</taxon>
        <taxon>Saprolegniales</taxon>
        <taxon>Achlyaceae</taxon>
        <taxon>Thraustotheca</taxon>
    </lineage>
</organism>
<feature type="domain" description="FYVE-type" evidence="6">
    <location>
        <begin position="168"/>
        <end position="228"/>
    </location>
</feature>
<dbReference type="PANTHER" id="PTHR43102">
    <property type="entry name" value="SLR1143 PROTEIN"/>
    <property type="match status" value="1"/>
</dbReference>
<evidence type="ECO:0000256" key="4">
    <source>
        <dbReference type="PROSITE-ProRule" id="PRU00091"/>
    </source>
</evidence>
<proteinExistence type="predicted"/>
<dbReference type="CDD" id="cd00065">
    <property type="entry name" value="FYVE_like_SF"/>
    <property type="match status" value="1"/>
</dbReference>
<dbReference type="OrthoDB" id="101865at2759"/>
<dbReference type="EMBL" id="JNBS01000528">
    <property type="protein sequence ID" value="OQS04929.1"/>
    <property type="molecule type" value="Genomic_DNA"/>
</dbReference>
<dbReference type="GO" id="GO:0008270">
    <property type="term" value="F:zinc ion binding"/>
    <property type="evidence" value="ECO:0007669"/>
    <property type="project" value="UniProtKB-KW"/>
</dbReference>
<name>A0A1W0A403_9STRA</name>
<dbReference type="InterPro" id="IPR011011">
    <property type="entry name" value="Znf_FYVE_PHD"/>
</dbReference>
<evidence type="ECO:0000256" key="1">
    <source>
        <dbReference type="ARBA" id="ARBA00022723"/>
    </source>
</evidence>
<evidence type="ECO:0000256" key="5">
    <source>
        <dbReference type="SAM" id="MobiDB-lite"/>
    </source>
</evidence>
<keyword evidence="8" id="KW-1185">Reference proteome</keyword>
<keyword evidence="1" id="KW-0479">Metal-binding</keyword>
<dbReference type="SMART" id="SM00064">
    <property type="entry name" value="FYVE"/>
    <property type="match status" value="1"/>
</dbReference>
<dbReference type="Proteomes" id="UP000243217">
    <property type="component" value="Unassembled WGS sequence"/>
</dbReference>
<dbReference type="InterPro" id="IPR000306">
    <property type="entry name" value="Znf_FYVE"/>
</dbReference>
<keyword evidence="2 4" id="KW-0863">Zinc-finger</keyword>
<dbReference type="PANTHER" id="PTHR43102:SF2">
    <property type="entry name" value="GAF DOMAIN-CONTAINING PROTEIN"/>
    <property type="match status" value="1"/>
</dbReference>
<dbReference type="SUPFAM" id="SSF57903">
    <property type="entry name" value="FYVE/PHD zinc finger"/>
    <property type="match status" value="2"/>
</dbReference>
<sequence>MARQSISVHELLPKSKWAPAPDCYACMACTKSFTMFRTRQHCHVCGDVVCNACAVDTPVQNEHYQATVCLRCTTKRESSRVNEKPKPVLRVDTIFNGTLFDPNDLLETKKDPQTIDPVRQKKTQANLSKFELQVLPKVDITTDASATASTRGVVPFDELVNLEDFASSLSRMRCYRCRRMMILHARHSCSACGEVFCRSCVTGEVTQPPGRRWLQNIDICLTCTTIKNNFGSYRECRWVHKSLTPTALPPGIQATIRCPLYVNRQEFSRKIAELKYIEEVQLIPWNQLPHRIKLFLMEGSKCGECDVKLTRSTRSRCNMCDSTFCVACTVQKFARLPTKFELEEVRVCVTCIAAFRRWNGTRCKELWKTCAEVYARASGTLVDSNIAPPPSSPIGWIRNRASLEFKSYDSDILNSNPRSSGPFDPIEVPAPKPKGTKLSTEEEELLRTIERHLSVTEGIAKAIEGIDSRRSLHERRRNSMPCE</sequence>
<evidence type="ECO:0000256" key="3">
    <source>
        <dbReference type="ARBA" id="ARBA00022833"/>
    </source>
</evidence>
<evidence type="ECO:0000259" key="6">
    <source>
        <dbReference type="PROSITE" id="PS50178"/>
    </source>
</evidence>
<reference evidence="7 8" key="1">
    <citation type="journal article" date="2014" name="Genome Biol. Evol.">
        <title>The secreted proteins of Achlya hypogyna and Thraustotheca clavata identify the ancestral oomycete secretome and reveal gene acquisitions by horizontal gene transfer.</title>
        <authorList>
            <person name="Misner I."/>
            <person name="Blouin N."/>
            <person name="Leonard G."/>
            <person name="Richards T.A."/>
            <person name="Lane C.E."/>
        </authorList>
    </citation>
    <scope>NUCLEOTIDE SEQUENCE [LARGE SCALE GENOMIC DNA]</scope>
    <source>
        <strain evidence="7 8">ATCC 34112</strain>
    </source>
</reference>
<dbReference type="AlphaFoldDB" id="A0A1W0A403"/>
<protein>
    <recommendedName>
        <fullName evidence="6">FYVE-type domain-containing protein</fullName>
    </recommendedName>
</protein>
<evidence type="ECO:0000256" key="2">
    <source>
        <dbReference type="ARBA" id="ARBA00022771"/>
    </source>
</evidence>
<dbReference type="InterPro" id="IPR017455">
    <property type="entry name" value="Znf_FYVE-rel"/>
</dbReference>
<evidence type="ECO:0000313" key="8">
    <source>
        <dbReference type="Proteomes" id="UP000243217"/>
    </source>
</evidence>